<dbReference type="WBParaSite" id="Bm18220b.1">
    <property type="protein sequence ID" value="Bm18220b.1"/>
    <property type="gene ID" value="WBGene00269369"/>
</dbReference>
<gene>
    <name evidence="4" type="primary">Bm18220</name>
</gene>
<dbReference type="Proteomes" id="UP000006672">
    <property type="component" value="Unassembled WGS sequence"/>
</dbReference>
<accession>A0A7I4KBU8</accession>
<keyword evidence="3" id="KW-1185">Reference proteome</keyword>
<feature type="transmembrane region" description="Helical" evidence="1">
    <location>
        <begin position="232"/>
        <end position="257"/>
    </location>
</feature>
<feature type="domain" description="DUF7802" evidence="2">
    <location>
        <begin position="297"/>
        <end position="389"/>
    </location>
</feature>
<name>A0A7I4KBU8_BRUMA</name>
<feature type="transmembrane region" description="Helical" evidence="1">
    <location>
        <begin position="123"/>
        <end position="141"/>
    </location>
</feature>
<keyword evidence="1" id="KW-0812">Transmembrane</keyword>
<feature type="transmembrane region" description="Helical" evidence="1">
    <location>
        <begin position="375"/>
        <end position="397"/>
    </location>
</feature>
<reference evidence="3" key="1">
    <citation type="journal article" date="2007" name="Science">
        <title>Draft genome of the filarial nematode parasite Brugia malayi.</title>
        <authorList>
            <person name="Ghedin E."/>
            <person name="Wang S."/>
            <person name="Spiro D."/>
            <person name="Caler E."/>
            <person name="Zhao Q."/>
            <person name="Crabtree J."/>
            <person name="Allen J.E."/>
            <person name="Delcher A.L."/>
            <person name="Guiliano D.B."/>
            <person name="Miranda-Saavedra D."/>
            <person name="Angiuoli S.V."/>
            <person name="Creasy T."/>
            <person name="Amedeo P."/>
            <person name="Haas B."/>
            <person name="El-Sayed N.M."/>
            <person name="Wortman J.R."/>
            <person name="Feldblyum T."/>
            <person name="Tallon L."/>
            <person name="Schatz M."/>
            <person name="Shumway M."/>
            <person name="Koo H."/>
            <person name="Salzberg S.L."/>
            <person name="Schobel S."/>
            <person name="Pertea M."/>
            <person name="Pop M."/>
            <person name="White O."/>
            <person name="Barton G.J."/>
            <person name="Carlow C.K."/>
            <person name="Crawford M.J."/>
            <person name="Daub J."/>
            <person name="Dimmic M.W."/>
            <person name="Estes C.F."/>
            <person name="Foster J.M."/>
            <person name="Ganatra M."/>
            <person name="Gregory W.F."/>
            <person name="Johnson N.M."/>
            <person name="Jin J."/>
            <person name="Komuniecki R."/>
            <person name="Korf I."/>
            <person name="Kumar S."/>
            <person name="Laney S."/>
            <person name="Li B.W."/>
            <person name="Li W."/>
            <person name="Lindblom T.H."/>
            <person name="Lustigman S."/>
            <person name="Ma D."/>
            <person name="Maina C.V."/>
            <person name="Martin D.M."/>
            <person name="McCarter J.P."/>
            <person name="McReynolds L."/>
            <person name="Mitreva M."/>
            <person name="Nutman T.B."/>
            <person name="Parkinson J."/>
            <person name="Peregrin-Alvarez J.M."/>
            <person name="Poole C."/>
            <person name="Ren Q."/>
            <person name="Saunders L."/>
            <person name="Sluder A.E."/>
            <person name="Smith K."/>
            <person name="Stanke M."/>
            <person name="Unnasch T.R."/>
            <person name="Ware J."/>
            <person name="Wei A.D."/>
            <person name="Weil G."/>
            <person name="Williams D.J."/>
            <person name="Zhang Y."/>
            <person name="Williams S.A."/>
            <person name="Fraser-Liggett C."/>
            <person name="Slatko B."/>
            <person name="Blaxter M.L."/>
            <person name="Scott A.L."/>
        </authorList>
    </citation>
    <scope>NUCLEOTIDE SEQUENCE</scope>
    <source>
        <strain evidence="3">FR3</strain>
    </source>
</reference>
<feature type="domain" description="DUF7802" evidence="2">
    <location>
        <begin position="1"/>
        <end position="289"/>
    </location>
</feature>
<reference evidence="4" key="2">
    <citation type="submission" date="2020-12" db="UniProtKB">
        <authorList>
            <consortium name="WormBaseParasite"/>
        </authorList>
    </citation>
    <scope>IDENTIFICATION</scope>
</reference>
<feature type="transmembrane region" description="Helical" evidence="1">
    <location>
        <begin position="55"/>
        <end position="74"/>
    </location>
</feature>
<feature type="transmembrane region" description="Helical" evidence="1">
    <location>
        <begin position="188"/>
        <end position="211"/>
    </location>
</feature>
<sequence>MEYLLDSRVFNYLPFTICPNTRKNIISIVMKIVTAADWLCKTRELQPLIENHPTLVVSEFVYTVLWLLSFFCALRYGSRYVYTWVGVYLLAVFTESIKFADESMNVMFYSQTMLTVMGMRTPLYLLCGIYHTLFYTSYIIVKRIRLKWWGEAAANGILVFLLSLPLQMMGTKLLWWQWYNGDPRLINTFYSVPLVVLAWYAILGTSFNASLYLFRKGLLRKEYDWKRFATEFFCVFGAALFAICLATLQYIIFFHILHDIFQIHSIFPLALLLVIYAITVLKALLNSKRDYDLLDIEGIHQAVGSCGEMEQIFSPFGLPLYRRKYFCIEEQKQKLFDLHCIPGGQLSEIVSGEPLEYYAICGTNFENRAGYITFIWVYCVMVLFIIFYVTLLCVVEINKPKACSCTKTMQHSDDRYGFKSLKNFSLYEKKLNDRFSQRALDDTELRHRLTPVSKKSRLPMPNRLVDYPSKSSA</sequence>
<feature type="transmembrane region" description="Helical" evidence="1">
    <location>
        <begin position="263"/>
        <end position="285"/>
    </location>
</feature>
<evidence type="ECO:0000313" key="3">
    <source>
        <dbReference type="Proteomes" id="UP000006672"/>
    </source>
</evidence>
<feature type="transmembrane region" description="Helical" evidence="1">
    <location>
        <begin position="81"/>
        <end position="100"/>
    </location>
</feature>
<evidence type="ECO:0000313" key="4">
    <source>
        <dbReference type="WBParaSite" id="Bm18220b.1"/>
    </source>
</evidence>
<dbReference type="InterPro" id="IPR056704">
    <property type="entry name" value="DUF7802"/>
</dbReference>
<feature type="transmembrane region" description="Helical" evidence="1">
    <location>
        <begin position="148"/>
        <end position="168"/>
    </location>
</feature>
<proteinExistence type="predicted"/>
<protein>
    <recommendedName>
        <fullName evidence="2">DUF7802 domain-containing protein</fullName>
    </recommendedName>
</protein>
<dbReference type="Pfam" id="PF25085">
    <property type="entry name" value="DUF7802"/>
    <property type="match status" value="2"/>
</dbReference>
<dbReference type="PANTHER" id="PTHR35982">
    <property type="entry name" value="AGAP005361-PA"/>
    <property type="match status" value="1"/>
</dbReference>
<organism evidence="3 4">
    <name type="scientific">Brugia malayi</name>
    <name type="common">Filarial nematode worm</name>
    <dbReference type="NCBI Taxonomy" id="6279"/>
    <lineage>
        <taxon>Eukaryota</taxon>
        <taxon>Metazoa</taxon>
        <taxon>Ecdysozoa</taxon>
        <taxon>Nematoda</taxon>
        <taxon>Chromadorea</taxon>
        <taxon>Rhabditida</taxon>
        <taxon>Spirurina</taxon>
        <taxon>Spiruromorpha</taxon>
        <taxon>Filarioidea</taxon>
        <taxon>Onchocercidae</taxon>
        <taxon>Brugia</taxon>
    </lineage>
</organism>
<dbReference type="AlphaFoldDB" id="A0A7I4KBU8"/>
<keyword evidence="1" id="KW-0472">Membrane</keyword>
<dbReference type="InParanoid" id="A0A7I4KBU8"/>
<evidence type="ECO:0000259" key="2">
    <source>
        <dbReference type="Pfam" id="PF25085"/>
    </source>
</evidence>
<keyword evidence="1" id="KW-1133">Transmembrane helix</keyword>
<dbReference type="PANTHER" id="PTHR35982:SF1">
    <property type="entry name" value="SPIROCYCLASE, AVEC FAMILY"/>
    <property type="match status" value="1"/>
</dbReference>
<evidence type="ECO:0000256" key="1">
    <source>
        <dbReference type="SAM" id="Phobius"/>
    </source>
</evidence>